<reference evidence="5 6" key="1">
    <citation type="journal article" date="2007" name="Appl. Environ. Microbiol.">
        <title>Isolation of key methanogens for global methane emission from rice paddy fields: a novel isolate affiliated with the clone cluster rice cluster I.</title>
        <authorList>
            <person name="Sakai S."/>
            <person name="Imachi H."/>
            <person name="Sekiguchi Y."/>
            <person name="Ohashi A."/>
            <person name="Harada H."/>
            <person name="Kamagata Y."/>
        </authorList>
    </citation>
    <scope>NUCLEOTIDE SEQUENCE [LARGE SCALE GENOMIC DNA]</scope>
    <source>
        <strain evidence="6">DSM 17711 / JCM 13418 / NBRC 101707 / SANAE</strain>
    </source>
</reference>
<dbReference type="AlphaFoldDB" id="D1YXF9"/>
<feature type="domain" description="ABC transporter" evidence="4">
    <location>
        <begin position="5"/>
        <end position="273"/>
    </location>
</feature>
<dbReference type="InterPro" id="IPR000595">
    <property type="entry name" value="cNMP-bd_dom"/>
</dbReference>
<dbReference type="SUPFAM" id="SSF52540">
    <property type="entry name" value="P-loop containing nucleoside triphosphate hydrolases"/>
    <property type="match status" value="2"/>
</dbReference>
<dbReference type="PROSITE" id="PS50042">
    <property type="entry name" value="CNMP_BINDING_3"/>
    <property type="match status" value="1"/>
</dbReference>
<dbReference type="OrthoDB" id="18209at2157"/>
<dbReference type="PANTHER" id="PTHR42764">
    <property type="entry name" value="PHOSPHONATES UTILIZATION ATP-BINDING PROTEIN PHNK-RELATED"/>
    <property type="match status" value="1"/>
</dbReference>
<dbReference type="InterPro" id="IPR017871">
    <property type="entry name" value="ABC_transporter-like_CS"/>
</dbReference>
<evidence type="ECO:0000313" key="6">
    <source>
        <dbReference type="Proteomes" id="UP000001882"/>
    </source>
</evidence>
<evidence type="ECO:0000256" key="2">
    <source>
        <dbReference type="ARBA" id="ARBA00022840"/>
    </source>
</evidence>
<keyword evidence="1" id="KW-0547">Nucleotide-binding</keyword>
<evidence type="ECO:0000256" key="1">
    <source>
        <dbReference type="ARBA" id="ARBA00022741"/>
    </source>
</evidence>
<feature type="domain" description="ABC transporter" evidence="4">
    <location>
        <begin position="283"/>
        <end position="531"/>
    </location>
</feature>
<dbReference type="InterPro" id="IPR003593">
    <property type="entry name" value="AAA+_ATPase"/>
</dbReference>
<evidence type="ECO:0000259" key="4">
    <source>
        <dbReference type="PROSITE" id="PS50893"/>
    </source>
</evidence>
<reference evidence="6" key="3">
    <citation type="journal article" date="2011" name="PLoS ONE">
        <title>Genome sequence of a mesophilic hydrogenotrophic methanogen Methanocella paludicola, the first cultivated representative of the order Methanocellales.</title>
        <authorList>
            <person name="Sakai S."/>
            <person name="Takaki Y."/>
            <person name="Shimamura S."/>
            <person name="Sekine M."/>
            <person name="Tajima T."/>
            <person name="Kosugi H."/>
            <person name="Ichikawa N."/>
            <person name="Tasumi E."/>
            <person name="Hiraki A.T."/>
            <person name="Shimizu A."/>
            <person name="Kato Y."/>
            <person name="Nishiko R."/>
            <person name="Mori K."/>
            <person name="Fujita N."/>
            <person name="Imachi H."/>
            <person name="Takai K."/>
        </authorList>
    </citation>
    <scope>NUCLEOTIDE SEQUENCE [LARGE SCALE GENOMIC DNA]</scope>
    <source>
        <strain evidence="6">DSM 17711 / JCM 13418 / NBRC 101707 / SANAE</strain>
    </source>
</reference>
<dbReference type="PROSITE" id="PS50893">
    <property type="entry name" value="ABC_TRANSPORTER_2"/>
    <property type="match status" value="2"/>
</dbReference>
<dbReference type="STRING" id="304371.MCP_1059"/>
<accession>D1YXF9</accession>
<dbReference type="EMBL" id="AP011532">
    <property type="protein sequence ID" value="BAI61131.1"/>
    <property type="molecule type" value="Genomic_DNA"/>
</dbReference>
<keyword evidence="2" id="KW-0067">ATP-binding</keyword>
<dbReference type="PANTHER" id="PTHR42764:SF2">
    <property type="entry name" value="ABC TRANSPORTER, ATP-BINDING PROTEIN"/>
    <property type="match status" value="1"/>
</dbReference>
<dbReference type="Proteomes" id="UP000001882">
    <property type="component" value="Chromosome"/>
</dbReference>
<evidence type="ECO:0000259" key="3">
    <source>
        <dbReference type="PROSITE" id="PS50042"/>
    </source>
</evidence>
<dbReference type="Pfam" id="PF00005">
    <property type="entry name" value="ABC_tran"/>
    <property type="match status" value="2"/>
</dbReference>
<dbReference type="InParanoid" id="D1YXF9"/>
<dbReference type="InterPro" id="IPR027417">
    <property type="entry name" value="P-loop_NTPase"/>
</dbReference>
<dbReference type="GO" id="GO:0019700">
    <property type="term" value="P:organic phosphonate catabolic process"/>
    <property type="evidence" value="ECO:0007669"/>
    <property type="project" value="TreeGrafter"/>
</dbReference>
<dbReference type="FunCoup" id="D1YXF9">
    <property type="interactions" value="8"/>
</dbReference>
<dbReference type="GeneID" id="8681072"/>
<dbReference type="RefSeq" id="WP_012899810.1">
    <property type="nucleotide sequence ID" value="NC_013665.1"/>
</dbReference>
<dbReference type="Gene3D" id="3.40.50.300">
    <property type="entry name" value="P-loop containing nucleotide triphosphate hydrolases"/>
    <property type="match status" value="2"/>
</dbReference>
<dbReference type="GO" id="GO:0005524">
    <property type="term" value="F:ATP binding"/>
    <property type="evidence" value="ECO:0007669"/>
    <property type="project" value="UniProtKB-KW"/>
</dbReference>
<proteinExistence type="predicted"/>
<protein>
    <submittedName>
        <fullName evidence="5">Methylcoenzyme M reductase system component A2</fullName>
    </submittedName>
</protein>
<dbReference type="PATRIC" id="fig|304371.9.peg.1090"/>
<keyword evidence="6" id="KW-1185">Reference proteome</keyword>
<dbReference type="KEGG" id="mpd:MCP_1059"/>
<reference evidence="5 6" key="2">
    <citation type="journal article" date="2008" name="Int. J. Syst. Evol. Microbiol.">
        <title>Methanocella paludicola gen. nov., sp. nov., a methane-producing archaeon, the first isolate of the lineage 'Rice Cluster I', and proposal of the new archaeal order Methanocellales ord. nov.</title>
        <authorList>
            <person name="Sakai S."/>
            <person name="Imachi H."/>
            <person name="Hanada S."/>
            <person name="Ohashi A."/>
            <person name="Harada H."/>
            <person name="Kamagata Y."/>
        </authorList>
    </citation>
    <scope>NUCLEOTIDE SEQUENCE [LARGE SCALE GENOMIC DNA]</scope>
    <source>
        <strain evidence="6">DSM 17711 / JCM 13418 / NBRC 101707 / SANAE</strain>
    </source>
</reference>
<dbReference type="eggNOG" id="arCOG00185">
    <property type="taxonomic scope" value="Archaea"/>
</dbReference>
<dbReference type="SMART" id="SM00382">
    <property type="entry name" value="AAA"/>
    <property type="match status" value="2"/>
</dbReference>
<dbReference type="PROSITE" id="PS00211">
    <property type="entry name" value="ABC_TRANSPORTER_1"/>
    <property type="match status" value="1"/>
</dbReference>
<gene>
    <name evidence="5" type="primary">atw-2</name>
    <name evidence="5" type="ordered locus">MCP_1059</name>
</gene>
<organism evidence="5 6">
    <name type="scientific">Methanocella paludicola (strain DSM 17711 / JCM 13418 / NBRC 101707 / SANAE)</name>
    <dbReference type="NCBI Taxonomy" id="304371"/>
    <lineage>
        <taxon>Archaea</taxon>
        <taxon>Methanobacteriati</taxon>
        <taxon>Methanobacteriota</taxon>
        <taxon>Stenosarchaea group</taxon>
        <taxon>Methanomicrobia</taxon>
        <taxon>Methanocellales</taxon>
        <taxon>Methanocellaceae</taxon>
        <taxon>Methanocella</taxon>
    </lineage>
</organism>
<sequence>MTVFIEVKDLNVKYGDKHVLKNVNLTIEEGETVGIIGRSGAGKTILLHVIRGLDEDIPASGKVVFHTARCESCNFVTPPSGTGKPCPKCGGAMNAWAVDILDADDDAKRLISRRVAIMIQRTFALYGDDSVIENVMKALNDINYPQANLINRAADLLDQVKLSHRMMHIARDLSGGEKQRAVLARQLAKEPMMLLADEPTGTLDPKTAKIVHQGIKQAAQDYNMTVLITSHFHDVIEDLATRAVLLEDGEIKMVGKPEAVIAEFMKSQKAVEKKEYKVGEPIIRIENLQKIYFSVDRGVIKAVNNLSFDVKEGEVFGIVGVSGAGKTSLANIITGNLEEANGVVEVRIGDDWINMLEPGYYARGRAKQYIGLLHQEYDLYPHRTVVDNLTDAIGLDFPAELAERKAVHTLQIAGFNEQTSHEVLPKYPHELSEGERHRVALAQVLIREPRVVVLDEPTGTMDPFTKRDVANSILSSREEINETFMIVSHDMEFVRMVCDRVMLMRAGKIVAIGDVDTVLEKVTEQEREIMAKGP</sequence>
<dbReference type="NCBIfam" id="TIGR03269">
    <property type="entry name" value="met_CoM_red_A2"/>
    <property type="match status" value="1"/>
</dbReference>
<dbReference type="InterPro" id="IPR017669">
    <property type="entry name" value="Me_Coenz_M_Rdtase_A2"/>
</dbReference>
<name>D1YXF9_METPS</name>
<dbReference type="InterPro" id="IPR003439">
    <property type="entry name" value="ABC_transporter-like_ATP-bd"/>
</dbReference>
<evidence type="ECO:0000313" key="5">
    <source>
        <dbReference type="EMBL" id="BAI61131.1"/>
    </source>
</evidence>
<feature type="domain" description="Cyclic nucleotide-binding" evidence="3">
    <location>
        <begin position="270"/>
        <end position="334"/>
    </location>
</feature>
<dbReference type="GO" id="GO:0016887">
    <property type="term" value="F:ATP hydrolysis activity"/>
    <property type="evidence" value="ECO:0007669"/>
    <property type="project" value="InterPro"/>
</dbReference>